<evidence type="ECO:0000313" key="2">
    <source>
        <dbReference type="EMBL" id="MED6134464.1"/>
    </source>
</evidence>
<evidence type="ECO:0000313" key="3">
    <source>
        <dbReference type="Proteomes" id="UP001341840"/>
    </source>
</evidence>
<protein>
    <submittedName>
        <fullName evidence="2">Uncharacterized protein</fullName>
    </submittedName>
</protein>
<comment type="caution">
    <text evidence="2">The sequence shown here is derived from an EMBL/GenBank/DDBJ whole genome shotgun (WGS) entry which is preliminary data.</text>
</comment>
<name>A0ABU6SEC1_9FABA</name>
<keyword evidence="3" id="KW-1185">Reference proteome</keyword>
<dbReference type="Proteomes" id="UP001341840">
    <property type="component" value="Unassembled WGS sequence"/>
</dbReference>
<dbReference type="EMBL" id="JASCZI010060602">
    <property type="protein sequence ID" value="MED6134464.1"/>
    <property type="molecule type" value="Genomic_DNA"/>
</dbReference>
<organism evidence="2 3">
    <name type="scientific">Stylosanthes scabra</name>
    <dbReference type="NCBI Taxonomy" id="79078"/>
    <lineage>
        <taxon>Eukaryota</taxon>
        <taxon>Viridiplantae</taxon>
        <taxon>Streptophyta</taxon>
        <taxon>Embryophyta</taxon>
        <taxon>Tracheophyta</taxon>
        <taxon>Spermatophyta</taxon>
        <taxon>Magnoliopsida</taxon>
        <taxon>eudicotyledons</taxon>
        <taxon>Gunneridae</taxon>
        <taxon>Pentapetalae</taxon>
        <taxon>rosids</taxon>
        <taxon>fabids</taxon>
        <taxon>Fabales</taxon>
        <taxon>Fabaceae</taxon>
        <taxon>Papilionoideae</taxon>
        <taxon>50 kb inversion clade</taxon>
        <taxon>dalbergioids sensu lato</taxon>
        <taxon>Dalbergieae</taxon>
        <taxon>Pterocarpus clade</taxon>
        <taxon>Stylosanthes</taxon>
    </lineage>
</organism>
<reference evidence="2 3" key="1">
    <citation type="journal article" date="2023" name="Plants (Basel)">
        <title>Bridging the Gap: Combining Genomics and Transcriptomics Approaches to Understand Stylosanthes scabra, an Orphan Legume from the Brazilian Caatinga.</title>
        <authorList>
            <person name="Ferreira-Neto J.R.C."/>
            <person name="da Silva M.D."/>
            <person name="Binneck E."/>
            <person name="de Melo N.F."/>
            <person name="da Silva R.H."/>
            <person name="de Melo A.L.T.M."/>
            <person name="Pandolfi V."/>
            <person name="Bustamante F.O."/>
            <person name="Brasileiro-Vidal A.C."/>
            <person name="Benko-Iseppon A.M."/>
        </authorList>
    </citation>
    <scope>NUCLEOTIDE SEQUENCE [LARGE SCALE GENOMIC DNA]</scope>
    <source>
        <tissue evidence="2">Leaves</tissue>
    </source>
</reference>
<feature type="region of interest" description="Disordered" evidence="1">
    <location>
        <begin position="51"/>
        <end position="70"/>
    </location>
</feature>
<proteinExistence type="predicted"/>
<accession>A0ABU6SEC1</accession>
<gene>
    <name evidence="2" type="ORF">PIB30_037347</name>
</gene>
<evidence type="ECO:0000256" key="1">
    <source>
        <dbReference type="SAM" id="MobiDB-lite"/>
    </source>
</evidence>
<sequence length="84" mass="9875">MGSFEDRKKPEVVAGHWPAFSRIGAEDQVQILTLHYILVKQLLQCNLPVEEEKQREEEEEKGEEELMAKEEKQREERSVILLLL</sequence>